<comment type="caution">
    <text evidence="10">The sequence shown here is derived from an EMBL/GenBank/DDBJ whole genome shotgun (WGS) entry which is preliminary data.</text>
</comment>
<dbReference type="RefSeq" id="WP_010408958.1">
    <property type="nucleotide sequence ID" value="NZ_KQ130440.1"/>
</dbReference>
<dbReference type="InterPro" id="IPR029060">
    <property type="entry name" value="PIN-like_dom_sf"/>
</dbReference>
<dbReference type="CDD" id="cd18731">
    <property type="entry name" value="PIN_NgFitB-like"/>
    <property type="match status" value="1"/>
</dbReference>
<dbReference type="STRING" id="1420583.V473_23325"/>
<keyword evidence="6 8" id="KW-0460">Magnesium</keyword>
<evidence type="ECO:0000259" key="9">
    <source>
        <dbReference type="Pfam" id="PF01850"/>
    </source>
</evidence>
<comment type="cofactor">
    <cofactor evidence="1 8">
        <name>Mg(2+)</name>
        <dbReference type="ChEBI" id="CHEBI:18420"/>
    </cofactor>
</comment>
<dbReference type="GO" id="GO:0090729">
    <property type="term" value="F:toxin activity"/>
    <property type="evidence" value="ECO:0007669"/>
    <property type="project" value="UniProtKB-KW"/>
</dbReference>
<dbReference type="Proteomes" id="UP000052232">
    <property type="component" value="Unassembled WGS sequence"/>
</dbReference>
<evidence type="ECO:0000313" key="11">
    <source>
        <dbReference type="Proteomes" id="UP000052232"/>
    </source>
</evidence>
<keyword evidence="2 8" id="KW-1277">Toxin-antitoxin system</keyword>
<dbReference type="Pfam" id="PF01850">
    <property type="entry name" value="PIN"/>
    <property type="match status" value="1"/>
</dbReference>
<dbReference type="HAMAP" id="MF_00265">
    <property type="entry name" value="VapC_Nob1"/>
    <property type="match status" value="1"/>
</dbReference>
<dbReference type="PATRIC" id="fig|1420583.3.peg.4475"/>
<keyword evidence="3 8" id="KW-0540">Nuclease</keyword>
<comment type="similarity">
    <text evidence="7 8">Belongs to the PINc/VapC protein family.</text>
</comment>
<name>A0A0J7XIK3_9SPHN</name>
<dbReference type="PANTHER" id="PTHR33653">
    <property type="entry name" value="RIBONUCLEASE VAPC2"/>
    <property type="match status" value="1"/>
</dbReference>
<dbReference type="AlphaFoldDB" id="A0A0J7XIK3"/>
<feature type="binding site" evidence="8">
    <location>
        <position position="103"/>
    </location>
    <ligand>
        <name>Mg(2+)</name>
        <dbReference type="ChEBI" id="CHEBI:18420"/>
    </ligand>
</feature>
<protein>
    <recommendedName>
        <fullName evidence="8">Ribonuclease VapC</fullName>
        <shortName evidence="8">RNase VapC</shortName>
        <ecNumber evidence="8">3.1.-.-</ecNumber>
    </recommendedName>
    <alternativeName>
        <fullName evidence="8">Toxin VapC</fullName>
    </alternativeName>
</protein>
<dbReference type="InterPro" id="IPR002716">
    <property type="entry name" value="PIN_dom"/>
</dbReference>
<evidence type="ECO:0000256" key="8">
    <source>
        <dbReference type="HAMAP-Rule" id="MF_00265"/>
    </source>
</evidence>
<dbReference type="InterPro" id="IPR050556">
    <property type="entry name" value="Type_II_TA_system_RNase"/>
</dbReference>
<evidence type="ECO:0000256" key="4">
    <source>
        <dbReference type="ARBA" id="ARBA00022723"/>
    </source>
</evidence>
<gene>
    <name evidence="8" type="primary">vapC</name>
    <name evidence="10" type="ORF">V473_23325</name>
</gene>
<evidence type="ECO:0000256" key="5">
    <source>
        <dbReference type="ARBA" id="ARBA00022801"/>
    </source>
</evidence>
<evidence type="ECO:0000256" key="3">
    <source>
        <dbReference type="ARBA" id="ARBA00022722"/>
    </source>
</evidence>
<evidence type="ECO:0000256" key="6">
    <source>
        <dbReference type="ARBA" id="ARBA00022842"/>
    </source>
</evidence>
<evidence type="ECO:0000256" key="7">
    <source>
        <dbReference type="ARBA" id="ARBA00038093"/>
    </source>
</evidence>
<sequence length="141" mass="15151">MIVLDTNVISEMTKQSPSPAVVAWLDAQRAETLYLSAITIAEIRFGIACLPEGKRRDALLRAFACIEDLFAGRILAFDSEAARHYAELAASARRMGNGFPTPDGYIAAIAAAHDYAVATRDVAPFEAGGVPVINPWENDNG</sequence>
<accession>A0A0J7XIK3</accession>
<proteinExistence type="inferred from homology"/>
<dbReference type="InterPro" id="IPR022907">
    <property type="entry name" value="VapC_family"/>
</dbReference>
<dbReference type="Gene3D" id="3.40.50.1010">
    <property type="entry name" value="5'-nuclease"/>
    <property type="match status" value="1"/>
</dbReference>
<keyword evidence="8" id="KW-0800">Toxin</keyword>
<keyword evidence="4 8" id="KW-0479">Metal-binding</keyword>
<feature type="domain" description="PIN" evidence="9">
    <location>
        <begin position="2"/>
        <end position="121"/>
    </location>
</feature>
<dbReference type="PANTHER" id="PTHR33653:SF1">
    <property type="entry name" value="RIBONUCLEASE VAPC2"/>
    <property type="match status" value="1"/>
</dbReference>
<dbReference type="GO" id="GO:0004540">
    <property type="term" value="F:RNA nuclease activity"/>
    <property type="evidence" value="ECO:0007669"/>
    <property type="project" value="InterPro"/>
</dbReference>
<evidence type="ECO:0000256" key="1">
    <source>
        <dbReference type="ARBA" id="ARBA00001946"/>
    </source>
</evidence>
<keyword evidence="5 8" id="KW-0378">Hydrolase</keyword>
<feature type="binding site" evidence="8">
    <location>
        <position position="5"/>
    </location>
    <ligand>
        <name>Mg(2+)</name>
        <dbReference type="ChEBI" id="CHEBI:18420"/>
    </ligand>
</feature>
<dbReference type="GO" id="GO:0000287">
    <property type="term" value="F:magnesium ion binding"/>
    <property type="evidence" value="ECO:0007669"/>
    <property type="project" value="UniProtKB-UniRule"/>
</dbReference>
<comment type="function">
    <text evidence="8">Toxic component of a toxin-antitoxin (TA) system. An RNase.</text>
</comment>
<evidence type="ECO:0000256" key="2">
    <source>
        <dbReference type="ARBA" id="ARBA00022649"/>
    </source>
</evidence>
<keyword evidence="11" id="KW-1185">Reference proteome</keyword>
<organism evidence="10 11">
    <name type="scientific">Sphingobium cupriresistens LL01</name>
    <dbReference type="NCBI Taxonomy" id="1420583"/>
    <lineage>
        <taxon>Bacteria</taxon>
        <taxon>Pseudomonadati</taxon>
        <taxon>Pseudomonadota</taxon>
        <taxon>Alphaproteobacteria</taxon>
        <taxon>Sphingomonadales</taxon>
        <taxon>Sphingomonadaceae</taxon>
        <taxon>Sphingobium</taxon>
    </lineage>
</organism>
<dbReference type="EMBL" id="JACT01000009">
    <property type="protein sequence ID" value="KMS51567.1"/>
    <property type="molecule type" value="Genomic_DNA"/>
</dbReference>
<evidence type="ECO:0000313" key="10">
    <source>
        <dbReference type="EMBL" id="KMS51567.1"/>
    </source>
</evidence>
<reference evidence="10 11" key="1">
    <citation type="journal article" date="2015" name="G3 (Bethesda)">
        <title>Insights into Ongoing Evolution of the Hexachlorocyclohexane Catabolic Pathway from Comparative Genomics of Ten Sphingomonadaceae Strains.</title>
        <authorList>
            <person name="Pearce S.L."/>
            <person name="Oakeshott J.G."/>
            <person name="Pandey G."/>
        </authorList>
    </citation>
    <scope>NUCLEOTIDE SEQUENCE [LARGE SCALE GENOMIC DNA]</scope>
    <source>
        <strain evidence="10 11">LL01</strain>
    </source>
</reference>
<dbReference type="SUPFAM" id="SSF88723">
    <property type="entry name" value="PIN domain-like"/>
    <property type="match status" value="1"/>
</dbReference>
<dbReference type="EC" id="3.1.-.-" evidence="8"/>
<dbReference type="GO" id="GO:0016787">
    <property type="term" value="F:hydrolase activity"/>
    <property type="evidence" value="ECO:0007669"/>
    <property type="project" value="UniProtKB-KW"/>
</dbReference>